<dbReference type="SFLD" id="SFLDG01133">
    <property type="entry name" value="C1.5.4:_Enolase-phosphatase_Li"/>
    <property type="match status" value="1"/>
</dbReference>
<comment type="similarity">
    <text evidence="4">Belongs to the HAD-like hydrolase superfamily. MasA/MtnC family.</text>
</comment>
<dbReference type="AlphaFoldDB" id="A0A3A8IR43"/>
<comment type="cofactor">
    <cofactor evidence="4">
        <name>Mg(2+)</name>
        <dbReference type="ChEBI" id="CHEBI:18420"/>
    </cofactor>
    <text evidence="4">Binds 1 Mg(2+) ion per subunit.</text>
</comment>
<comment type="caution">
    <text evidence="5">The sequence shown here is derived from an EMBL/GenBank/DDBJ whole genome shotgun (WGS) entry which is preliminary data.</text>
</comment>
<dbReference type="SUPFAM" id="SSF56784">
    <property type="entry name" value="HAD-like"/>
    <property type="match status" value="1"/>
</dbReference>
<evidence type="ECO:0000256" key="2">
    <source>
        <dbReference type="ARBA" id="ARBA00022801"/>
    </source>
</evidence>
<protein>
    <recommendedName>
        <fullName evidence="4">Enolase-phosphatase E1</fullName>
        <ecNumber evidence="4">3.1.3.77</ecNumber>
    </recommendedName>
    <alternativeName>
        <fullName evidence="4">2,3-diketo-5-methylthio-1-phosphopentane phosphatase</fullName>
    </alternativeName>
</protein>
<dbReference type="InterPro" id="IPR023943">
    <property type="entry name" value="Enolase-ppase_E1"/>
</dbReference>
<evidence type="ECO:0000313" key="6">
    <source>
        <dbReference type="Proteomes" id="UP000268094"/>
    </source>
</evidence>
<comment type="pathway">
    <text evidence="4">Amino-acid biosynthesis; L-methionine biosynthesis via salvage pathway; L-methionine from S-methyl-5-thio-alpha-D-ribose 1-phosphate: step 3/6.</text>
</comment>
<dbReference type="PANTHER" id="PTHR20371">
    <property type="entry name" value="ENOLASE-PHOSPHATASE E1"/>
    <property type="match status" value="1"/>
</dbReference>
<keyword evidence="1 4" id="KW-0028">Amino-acid biosynthesis</keyword>
<comment type="subunit">
    <text evidence="4">Monomer.</text>
</comment>
<dbReference type="HAMAP" id="MF_01681">
    <property type="entry name" value="Salvage_MtnC"/>
    <property type="match status" value="1"/>
</dbReference>
<comment type="pathway">
    <text evidence="4">Amino-acid biosynthesis; L-methionine biosynthesis via salvage pathway; L-methionine from S-methyl-5-thio-alpha-D-ribose 1-phosphate: step 4/6.</text>
</comment>
<dbReference type="GO" id="GO:0019509">
    <property type="term" value="P:L-methionine salvage from methylthioadenosine"/>
    <property type="evidence" value="ECO:0007669"/>
    <property type="project" value="UniProtKB-UniRule"/>
</dbReference>
<sequence length="233" mass="25059">MSGPVAIVTDVEGTTSSVAFVRDVLFPFARKHLAEYVALHGQQSTVRQCLSDARTLAGEPGLDDVGTVALLQRWLREDRKATPLKTLQGLIWAEGYSRGELKGHVYADAARELRAWHGRGLRLYVYSSGSVAAQKLLFGYSIEGDLTPLLSGHFDTTTGPKLEAASYTKIAQALALSPGDILFLSDSVAELDAARQAGLRTACLDRGEVAVPQGHGHPTFPDFTSLDSFVCVS</sequence>
<keyword evidence="2 4" id="KW-0378">Hydrolase</keyword>
<name>A0A3A8IR43_9BACT</name>
<dbReference type="GO" id="GO:0000287">
    <property type="term" value="F:magnesium ion binding"/>
    <property type="evidence" value="ECO:0007669"/>
    <property type="project" value="UniProtKB-UniRule"/>
</dbReference>
<dbReference type="Pfam" id="PF00702">
    <property type="entry name" value="Hydrolase"/>
    <property type="match status" value="1"/>
</dbReference>
<dbReference type="InterPro" id="IPR006439">
    <property type="entry name" value="HAD-SF_hydro_IA"/>
</dbReference>
<evidence type="ECO:0000256" key="3">
    <source>
        <dbReference type="ARBA" id="ARBA00023167"/>
    </source>
</evidence>
<dbReference type="UniPathway" id="UPA00904">
    <property type="reaction ID" value="UER00876"/>
</dbReference>
<organism evidence="5 6">
    <name type="scientific">Corallococcus terminator</name>
    <dbReference type="NCBI Taxonomy" id="2316733"/>
    <lineage>
        <taxon>Bacteria</taxon>
        <taxon>Pseudomonadati</taxon>
        <taxon>Myxococcota</taxon>
        <taxon>Myxococcia</taxon>
        <taxon>Myxococcales</taxon>
        <taxon>Cystobacterineae</taxon>
        <taxon>Myxococcaceae</taxon>
        <taxon>Corallococcus</taxon>
    </lineage>
</organism>
<gene>
    <name evidence="4 5" type="primary">mtnC</name>
    <name evidence="5" type="ORF">D7V88_18945</name>
</gene>
<keyword evidence="3 4" id="KW-0486">Methionine biosynthesis</keyword>
<evidence type="ECO:0000256" key="4">
    <source>
        <dbReference type="HAMAP-Rule" id="MF_01681"/>
    </source>
</evidence>
<dbReference type="InterPro" id="IPR036412">
    <property type="entry name" value="HAD-like_sf"/>
</dbReference>
<dbReference type="GO" id="GO:0043874">
    <property type="term" value="F:acireductone synthase activity"/>
    <property type="evidence" value="ECO:0007669"/>
    <property type="project" value="UniProtKB-EC"/>
</dbReference>
<dbReference type="Proteomes" id="UP000268094">
    <property type="component" value="Unassembled WGS sequence"/>
</dbReference>
<keyword evidence="6" id="KW-1185">Reference proteome</keyword>
<evidence type="ECO:0000313" key="5">
    <source>
        <dbReference type="EMBL" id="RKG85867.1"/>
    </source>
</evidence>
<accession>A0A3A8IR43</accession>
<comment type="function">
    <text evidence="4">Bifunctional enzyme that catalyzes the enolization of 2,3-diketo-5-methylthiopentyl-1-phosphate (DK-MTP-1-P) into the intermediate 2-hydroxy-3-keto-5-methylthiopentenyl-1-phosphate (HK-MTPenyl-1-P), which is then dephosphorylated to form the acireductone 1,2-dihydroxy-3-keto-5-methylthiopentene (DHK-MTPene).</text>
</comment>
<dbReference type="GO" id="GO:0043716">
    <property type="term" value="F:2-hydroxy-3-keto-5-methylthiopentenyl-1-phosphate phosphatase activity"/>
    <property type="evidence" value="ECO:0007669"/>
    <property type="project" value="UniProtKB-UniRule"/>
</dbReference>
<keyword evidence="4" id="KW-0479">Metal-binding</keyword>
<dbReference type="GO" id="GO:0043715">
    <property type="term" value="F:2,3-diketo-5-methylthiopentyl-1-phosphate enolase activity"/>
    <property type="evidence" value="ECO:0007669"/>
    <property type="project" value="UniProtKB-UniRule"/>
</dbReference>
<evidence type="ECO:0000256" key="1">
    <source>
        <dbReference type="ARBA" id="ARBA00022605"/>
    </source>
</evidence>
<dbReference type="RefSeq" id="WP_120542055.1">
    <property type="nucleotide sequence ID" value="NZ_RAVZ01000124.1"/>
</dbReference>
<dbReference type="OrthoDB" id="9797416at2"/>
<comment type="catalytic activity">
    <reaction evidence="4">
        <text>5-methylsulfanyl-2,3-dioxopentyl phosphate + H2O = 1,2-dihydroxy-5-(methylsulfanyl)pent-1-en-3-one + phosphate</text>
        <dbReference type="Rhea" id="RHEA:21700"/>
        <dbReference type="ChEBI" id="CHEBI:15377"/>
        <dbReference type="ChEBI" id="CHEBI:43474"/>
        <dbReference type="ChEBI" id="CHEBI:49252"/>
        <dbReference type="ChEBI" id="CHEBI:58828"/>
        <dbReference type="EC" id="3.1.3.77"/>
    </reaction>
</comment>
<dbReference type="Gene3D" id="3.40.50.1000">
    <property type="entry name" value="HAD superfamily/HAD-like"/>
    <property type="match status" value="1"/>
</dbReference>
<dbReference type="EMBL" id="RAVZ01000124">
    <property type="protein sequence ID" value="RKG85867.1"/>
    <property type="molecule type" value="Genomic_DNA"/>
</dbReference>
<dbReference type="NCBIfam" id="TIGR01549">
    <property type="entry name" value="HAD-SF-IA-v1"/>
    <property type="match status" value="1"/>
</dbReference>
<keyword evidence="4" id="KW-0460">Magnesium</keyword>
<dbReference type="InterPro" id="IPR023214">
    <property type="entry name" value="HAD_sf"/>
</dbReference>
<dbReference type="SFLD" id="SFLDS00003">
    <property type="entry name" value="Haloacid_Dehalogenase"/>
    <property type="match status" value="1"/>
</dbReference>
<reference evidence="6" key="1">
    <citation type="submission" date="2018-09" db="EMBL/GenBank/DDBJ databases">
        <authorList>
            <person name="Livingstone P.G."/>
            <person name="Whitworth D.E."/>
        </authorList>
    </citation>
    <scope>NUCLEOTIDE SEQUENCE [LARGE SCALE GENOMIC DNA]</scope>
    <source>
        <strain evidence="6">CA054A</strain>
    </source>
</reference>
<dbReference type="Gene3D" id="1.10.720.60">
    <property type="match status" value="1"/>
</dbReference>
<dbReference type="CDD" id="cd01629">
    <property type="entry name" value="HAD_EP"/>
    <property type="match status" value="1"/>
</dbReference>
<dbReference type="PANTHER" id="PTHR20371:SF1">
    <property type="entry name" value="ENOLASE-PHOSPHATASE E1"/>
    <property type="match status" value="1"/>
</dbReference>
<dbReference type="SFLD" id="SFLDG01129">
    <property type="entry name" value="C1.5:_HAD__Beta-PGM__Phosphata"/>
    <property type="match status" value="1"/>
</dbReference>
<dbReference type="EC" id="3.1.3.77" evidence="4"/>
<dbReference type="SFLD" id="SFLDF00044">
    <property type="entry name" value="enolase-phosphatase"/>
    <property type="match status" value="1"/>
</dbReference>
<proteinExistence type="inferred from homology"/>
<dbReference type="NCBIfam" id="TIGR01691">
    <property type="entry name" value="enolase-ppase"/>
    <property type="match status" value="1"/>
</dbReference>